<evidence type="ECO:0000256" key="4">
    <source>
        <dbReference type="ARBA" id="ARBA00012026"/>
    </source>
</evidence>
<organism evidence="16 17">
    <name type="scientific">Desulforamulus hydrothermalis Lam5 = DSM 18033</name>
    <dbReference type="NCBI Taxonomy" id="1121428"/>
    <lineage>
        <taxon>Bacteria</taxon>
        <taxon>Bacillati</taxon>
        <taxon>Bacillota</taxon>
        <taxon>Clostridia</taxon>
        <taxon>Eubacteriales</taxon>
        <taxon>Peptococcaceae</taxon>
        <taxon>Desulforamulus</taxon>
    </lineage>
</organism>
<accession>K8DY30</accession>
<dbReference type="Pfam" id="PF06415">
    <property type="entry name" value="iPGM_N"/>
    <property type="match status" value="1"/>
</dbReference>
<dbReference type="EMBL" id="CAOS01000003">
    <property type="protein sequence ID" value="CCO07565.1"/>
    <property type="molecule type" value="Genomic_DNA"/>
</dbReference>
<reference evidence="16 17" key="1">
    <citation type="journal article" date="2013" name="Genome Announc.">
        <title>Genome Sequence of the Sulfate-Reducing Bacterium Desulfotomaculum hydrothermale Lam5(T).</title>
        <authorList>
            <person name="Amin O."/>
            <person name="Fardeau M.L."/>
            <person name="Valette O."/>
            <person name="Hirschler-Rea A."/>
            <person name="Barbe V."/>
            <person name="Medigue C."/>
            <person name="Vacherie B."/>
            <person name="Ollivier B."/>
            <person name="Bertin P.N."/>
            <person name="Dolla A."/>
        </authorList>
    </citation>
    <scope>NUCLEOTIDE SEQUENCE [LARGE SCALE GENOMIC DNA]</scope>
    <source>
        <strain evidence="17">Lam5 / DSM 18033</strain>
    </source>
</reference>
<feature type="binding site" evidence="10 12">
    <location>
        <position position="125"/>
    </location>
    <ligand>
        <name>substrate</name>
    </ligand>
</feature>
<keyword evidence="17" id="KW-1185">Reference proteome</keyword>
<comment type="cofactor">
    <cofactor evidence="10">
        <name>Mn(2+)</name>
        <dbReference type="ChEBI" id="CHEBI:29035"/>
    </cofactor>
    <text evidence="10">Binds 2 manganese ions per subunit.</text>
</comment>
<feature type="binding site" evidence="10 13">
    <location>
        <position position="463"/>
    </location>
    <ligand>
        <name>Mn(2+)</name>
        <dbReference type="ChEBI" id="CHEBI:29035"/>
        <label>1</label>
    </ligand>
</feature>
<evidence type="ECO:0000256" key="10">
    <source>
        <dbReference type="HAMAP-Rule" id="MF_01038"/>
    </source>
</evidence>
<evidence type="ECO:0000256" key="7">
    <source>
        <dbReference type="ARBA" id="ARBA00023211"/>
    </source>
</evidence>
<keyword evidence="7 10" id="KW-0464">Manganese</keyword>
<dbReference type="EC" id="5.4.2.12" evidence="4 10"/>
<dbReference type="Pfam" id="PF01676">
    <property type="entry name" value="Metalloenzyme"/>
    <property type="match status" value="1"/>
</dbReference>
<evidence type="ECO:0000256" key="3">
    <source>
        <dbReference type="ARBA" id="ARBA00008819"/>
    </source>
</evidence>
<evidence type="ECO:0000256" key="11">
    <source>
        <dbReference type="PIRSR" id="PIRSR001492-1"/>
    </source>
</evidence>
<gene>
    <name evidence="10 16" type="primary">gpmI</name>
    <name evidence="16" type="ORF">DESHY_110511</name>
</gene>
<comment type="pathway">
    <text evidence="2 10">Carbohydrate degradation; glycolysis; pyruvate from D-glyceraldehyde 3-phosphate: step 3/5.</text>
</comment>
<evidence type="ECO:0000256" key="12">
    <source>
        <dbReference type="PIRSR" id="PIRSR001492-2"/>
    </source>
</evidence>
<dbReference type="Gene3D" id="3.40.720.10">
    <property type="entry name" value="Alkaline Phosphatase, subunit A"/>
    <property type="match status" value="1"/>
</dbReference>
<dbReference type="Gene3D" id="3.40.1450.10">
    <property type="entry name" value="BPG-independent phosphoglycerate mutase, domain B"/>
    <property type="match status" value="1"/>
</dbReference>
<dbReference type="FunFam" id="3.40.1450.10:FF:000001">
    <property type="entry name" value="2,3-bisphosphoglycerate-independent phosphoglycerate mutase"/>
    <property type="match status" value="1"/>
</dbReference>
<feature type="binding site" evidence="10 13">
    <location>
        <position position="446"/>
    </location>
    <ligand>
        <name>Mn(2+)</name>
        <dbReference type="ChEBI" id="CHEBI:29035"/>
        <label>2</label>
    </ligand>
</feature>
<proteinExistence type="inferred from homology"/>
<dbReference type="SUPFAM" id="SSF64158">
    <property type="entry name" value="2,3-Bisphosphoglycerate-independent phosphoglycerate mutase, substrate-binding domain"/>
    <property type="match status" value="1"/>
</dbReference>
<dbReference type="GO" id="GO:0004619">
    <property type="term" value="F:phosphoglycerate mutase activity"/>
    <property type="evidence" value="ECO:0007669"/>
    <property type="project" value="UniProtKB-UniRule"/>
</dbReference>
<dbReference type="InterPro" id="IPR036646">
    <property type="entry name" value="PGAM_B_sf"/>
</dbReference>
<feature type="binding site" evidence="10 13">
    <location>
        <position position="404"/>
    </location>
    <ligand>
        <name>Mn(2+)</name>
        <dbReference type="ChEBI" id="CHEBI:29035"/>
        <label>1</label>
    </ligand>
</feature>
<feature type="binding site" evidence="10 13">
    <location>
        <position position="445"/>
    </location>
    <ligand>
        <name>Mn(2+)</name>
        <dbReference type="ChEBI" id="CHEBI:29035"/>
        <label>2</label>
    </ligand>
</feature>
<keyword evidence="8 10" id="KW-0413">Isomerase</keyword>
<evidence type="ECO:0000259" key="14">
    <source>
        <dbReference type="Pfam" id="PF01676"/>
    </source>
</evidence>
<feature type="domain" description="BPG-independent PGAM N-terminal" evidence="15">
    <location>
        <begin position="84"/>
        <end position="301"/>
    </location>
</feature>
<evidence type="ECO:0000313" key="16">
    <source>
        <dbReference type="EMBL" id="CCO07565.1"/>
    </source>
</evidence>
<dbReference type="PANTHER" id="PTHR31637:SF0">
    <property type="entry name" value="2,3-BISPHOSPHOGLYCERATE-INDEPENDENT PHOSPHOGLYCERATE MUTASE"/>
    <property type="match status" value="1"/>
</dbReference>
<evidence type="ECO:0000259" key="15">
    <source>
        <dbReference type="Pfam" id="PF06415"/>
    </source>
</evidence>
<dbReference type="InterPro" id="IPR017850">
    <property type="entry name" value="Alkaline_phosphatase_core_sf"/>
</dbReference>
<evidence type="ECO:0000256" key="8">
    <source>
        <dbReference type="ARBA" id="ARBA00023235"/>
    </source>
</evidence>
<dbReference type="AlphaFoldDB" id="K8DY30"/>
<dbReference type="CDD" id="cd16010">
    <property type="entry name" value="iPGM"/>
    <property type="match status" value="1"/>
</dbReference>
<comment type="caution">
    <text evidence="16">The sequence shown here is derived from an EMBL/GenBank/DDBJ whole genome shotgun (WGS) entry which is preliminary data.</text>
</comment>
<feature type="binding site" evidence="10 12">
    <location>
        <position position="193"/>
    </location>
    <ligand>
        <name>substrate</name>
    </ligand>
</feature>
<dbReference type="NCBIfam" id="TIGR01307">
    <property type="entry name" value="pgm_bpd_ind"/>
    <property type="match status" value="1"/>
</dbReference>
<dbReference type="GO" id="GO:0006007">
    <property type="term" value="P:glucose catabolic process"/>
    <property type="evidence" value="ECO:0007669"/>
    <property type="project" value="InterPro"/>
</dbReference>
<evidence type="ECO:0000256" key="5">
    <source>
        <dbReference type="ARBA" id="ARBA00022723"/>
    </source>
</evidence>
<comment type="subunit">
    <text evidence="10">Monomer.</text>
</comment>
<keyword evidence="5 10" id="KW-0479">Metal-binding</keyword>
<name>K8DY30_9FIRM</name>
<comment type="function">
    <text evidence="10">Catalyzes the interconversion of 2-phosphoglycerate and 3-phosphoglycerate.</text>
</comment>
<feature type="active site" description="Phosphoserine intermediate" evidence="10 11">
    <location>
        <position position="64"/>
    </location>
</feature>
<evidence type="ECO:0000256" key="6">
    <source>
        <dbReference type="ARBA" id="ARBA00023152"/>
    </source>
</evidence>
<sequence length="517" mass="56455">MSQAKHPLALIILDGWGLCEDNRGNAVARAATPNIKQYLAQYPFTTLECSGLAVGLPPGQMGNSEVGHLNIGAGRVVYQELTRISKAIQEGEFFANPVLVQAVQQAKANGSALHIMGLLSDGGVHSHIKHLFATLQLAARQGLERVYLHTFLDGRDVPPASAKNYMRALLAKTKELGVGQVATVSGRYYAMDRDHRWERTARAYRAMVYAEGLRANSPVEAIDVAYERGETDEFVQPTVITDDHKQPVAQIKEGDAVIFINFRPDRARQITRALTDEDFSGFERGAGRPRVHFVCLTLYDKTIAAPVAFPPQQPVNTLGEWLSKQGLKQLRLAETEKYAHVTFFFNGGVEAPNPNEERILIPSPKVATYDRQPAMAAPEITEAFLNSLAQEKYDVIITNFANPDMVGHTGDLAAAIAAIETVDRCLGQIVPAVLAKQGIVIITADHGNAEKMQDEQGGPYTAHTTNRVPFILVSQAHQKARLRPDGSLPDIAPTVLELLGLPQPPEMTGKSLLAEPQ</sequence>
<dbReference type="UniPathway" id="UPA00109">
    <property type="reaction ID" value="UER00186"/>
</dbReference>
<evidence type="ECO:0000256" key="1">
    <source>
        <dbReference type="ARBA" id="ARBA00000370"/>
    </source>
</evidence>
<feature type="binding site" evidence="10 13">
    <location>
        <position position="408"/>
    </location>
    <ligand>
        <name>Mn(2+)</name>
        <dbReference type="ChEBI" id="CHEBI:29035"/>
        <label>1</label>
    </ligand>
</feature>
<dbReference type="InterPro" id="IPR011258">
    <property type="entry name" value="BPG-indep_PGM_N"/>
</dbReference>
<dbReference type="InterPro" id="IPR005995">
    <property type="entry name" value="Pgm_bpd_ind"/>
</dbReference>
<dbReference type="GO" id="GO:0030145">
    <property type="term" value="F:manganese ion binding"/>
    <property type="evidence" value="ECO:0007669"/>
    <property type="project" value="UniProtKB-UniRule"/>
</dbReference>
<feature type="binding site" evidence="10 12">
    <location>
        <begin position="155"/>
        <end position="156"/>
    </location>
    <ligand>
        <name>substrate</name>
    </ligand>
</feature>
<dbReference type="PANTHER" id="PTHR31637">
    <property type="entry name" value="2,3-BISPHOSPHOGLYCERATE-INDEPENDENT PHOSPHOGLYCERATE MUTASE"/>
    <property type="match status" value="1"/>
</dbReference>
<feature type="binding site" evidence="10 12">
    <location>
        <position position="187"/>
    </location>
    <ligand>
        <name>substrate</name>
    </ligand>
</feature>
<protein>
    <recommendedName>
        <fullName evidence="9 10">2,3-bisphosphoglycerate-independent phosphoglycerate mutase</fullName>
        <shortName evidence="10">BPG-independent PGAM</shortName>
        <shortName evidence="10">Phosphoglyceromutase</shortName>
        <shortName evidence="10">iPGM</shortName>
        <ecNumber evidence="4 10">5.4.2.12</ecNumber>
    </recommendedName>
</protein>
<dbReference type="PIRSF" id="PIRSF001492">
    <property type="entry name" value="IPGAM"/>
    <property type="match status" value="1"/>
</dbReference>
<dbReference type="GO" id="GO:0006096">
    <property type="term" value="P:glycolytic process"/>
    <property type="evidence" value="ECO:0007669"/>
    <property type="project" value="UniProtKB-UniRule"/>
</dbReference>
<dbReference type="GO" id="GO:0005829">
    <property type="term" value="C:cytosol"/>
    <property type="evidence" value="ECO:0007669"/>
    <property type="project" value="TreeGrafter"/>
</dbReference>
<dbReference type="SUPFAM" id="SSF53649">
    <property type="entry name" value="Alkaline phosphatase-like"/>
    <property type="match status" value="1"/>
</dbReference>
<dbReference type="InterPro" id="IPR006124">
    <property type="entry name" value="Metalloenzyme"/>
</dbReference>
<feature type="binding site" evidence="10 13">
    <location>
        <position position="64"/>
    </location>
    <ligand>
        <name>Mn(2+)</name>
        <dbReference type="ChEBI" id="CHEBI:29035"/>
        <label>2</label>
    </ligand>
</feature>
<feature type="binding site" evidence="10 12">
    <location>
        <position position="337"/>
    </location>
    <ligand>
        <name>substrate</name>
    </ligand>
</feature>
<feature type="binding site" evidence="10 12">
    <location>
        <begin position="263"/>
        <end position="266"/>
    </location>
    <ligand>
        <name>substrate</name>
    </ligand>
</feature>
<comment type="similarity">
    <text evidence="3 10">Belongs to the BPG-independent phosphoglycerate mutase family.</text>
</comment>
<dbReference type="Proteomes" id="UP000009315">
    <property type="component" value="Unassembled WGS sequence"/>
</dbReference>
<evidence type="ECO:0000256" key="13">
    <source>
        <dbReference type="PIRSR" id="PIRSR001492-3"/>
    </source>
</evidence>
<evidence type="ECO:0000313" key="17">
    <source>
        <dbReference type="Proteomes" id="UP000009315"/>
    </source>
</evidence>
<keyword evidence="6 10" id="KW-0324">Glycolysis</keyword>
<evidence type="ECO:0000256" key="9">
    <source>
        <dbReference type="ARBA" id="ARBA00071648"/>
    </source>
</evidence>
<dbReference type="STRING" id="1121428.DESHY_110511"/>
<evidence type="ECO:0000256" key="2">
    <source>
        <dbReference type="ARBA" id="ARBA00004798"/>
    </source>
</evidence>
<feature type="domain" description="Metalloenzyme" evidence="14">
    <location>
        <begin position="7"/>
        <end position="502"/>
    </location>
</feature>
<dbReference type="eggNOG" id="COG0696">
    <property type="taxonomic scope" value="Bacteria"/>
</dbReference>
<feature type="binding site" evidence="10 13">
    <location>
        <position position="14"/>
    </location>
    <ligand>
        <name>Mn(2+)</name>
        <dbReference type="ChEBI" id="CHEBI:29035"/>
        <label>2</label>
    </ligand>
</feature>
<comment type="catalytic activity">
    <reaction evidence="1 10">
        <text>(2R)-2-phosphoglycerate = (2R)-3-phosphoglycerate</text>
        <dbReference type="Rhea" id="RHEA:15901"/>
        <dbReference type="ChEBI" id="CHEBI:58272"/>
        <dbReference type="ChEBI" id="CHEBI:58289"/>
        <dbReference type="EC" id="5.4.2.12"/>
    </reaction>
</comment>
<dbReference type="HAMAP" id="MF_01038">
    <property type="entry name" value="GpmI"/>
    <property type="match status" value="1"/>
</dbReference>
<dbReference type="RefSeq" id="WP_008410493.1">
    <property type="nucleotide sequence ID" value="NZ_CAOS01000003.1"/>
</dbReference>